<evidence type="ECO:0008006" key="5">
    <source>
        <dbReference type="Google" id="ProtNLM"/>
    </source>
</evidence>
<organism evidence="3 4">
    <name type="scientific">Thalassiosira oceanica</name>
    <name type="common">Marine diatom</name>
    <dbReference type="NCBI Taxonomy" id="159749"/>
    <lineage>
        <taxon>Eukaryota</taxon>
        <taxon>Sar</taxon>
        <taxon>Stramenopiles</taxon>
        <taxon>Ochrophyta</taxon>
        <taxon>Bacillariophyta</taxon>
        <taxon>Coscinodiscophyceae</taxon>
        <taxon>Thalassiosirophycidae</taxon>
        <taxon>Thalassiosirales</taxon>
        <taxon>Thalassiosiraceae</taxon>
        <taxon>Thalassiosira</taxon>
    </lineage>
</organism>
<keyword evidence="2" id="KW-0812">Transmembrane</keyword>
<dbReference type="Gene3D" id="1.20.1250.20">
    <property type="entry name" value="MFS general substrate transporter like domains"/>
    <property type="match status" value="1"/>
</dbReference>
<dbReference type="Pfam" id="PF07690">
    <property type="entry name" value="MFS_1"/>
    <property type="match status" value="1"/>
</dbReference>
<keyword evidence="2" id="KW-0472">Membrane</keyword>
<dbReference type="GO" id="GO:0022857">
    <property type="term" value="F:transmembrane transporter activity"/>
    <property type="evidence" value="ECO:0007669"/>
    <property type="project" value="InterPro"/>
</dbReference>
<gene>
    <name evidence="3" type="ORF">THAOC_30279</name>
</gene>
<evidence type="ECO:0000256" key="1">
    <source>
        <dbReference type="SAM" id="MobiDB-lite"/>
    </source>
</evidence>
<sequence length="409" mass="43795">MAVSEVAITYVNIILYALSYQLQRPVEPYLLASLIRGDGDAADDEGAANRAYGRLTSFFSAIQTVGSPVVGTLLDRIGPKKTSVLVFGGSAASYWILSVATTPALLFLSKIPTLLQHAFLVGQAIVVSQEGHDATARAAALGRMTTMYTIGATVGPALGGYLATSDMYAGARLAVVGSVISVILSLVFLRDRPGNSGARDPGPPALRQAPQRRVELGVLDGLAPGPREQDALHDSAARVLHEREFHKRGDLLRRGDGPADEGGARQGRAPRVPRHRTAVPVDDRVRFPRVVPRVVDRAGRKGRDGDGDVGPRDNGARVHRHEPELPHARHVPYNAHHWLCLGRGEGCGGGPRARPVLLREDRGPAARRGSAVPVRVRAVERDRDMHGHGRGADGAARHMEGWTGACREN</sequence>
<dbReference type="OrthoDB" id="440553at2759"/>
<dbReference type="PANTHER" id="PTHR24002:SF3">
    <property type="entry name" value="SOLUTE CARRIER FAMILY 22 MEMBER 18"/>
    <property type="match status" value="1"/>
</dbReference>
<evidence type="ECO:0000313" key="4">
    <source>
        <dbReference type="Proteomes" id="UP000266841"/>
    </source>
</evidence>
<feature type="region of interest" description="Disordered" evidence="1">
    <location>
        <begin position="248"/>
        <end position="275"/>
    </location>
</feature>
<dbReference type="PANTHER" id="PTHR24002">
    <property type="entry name" value="SOLUTE CARRIER FAMILY 22 MEMBER 18"/>
    <property type="match status" value="1"/>
</dbReference>
<keyword evidence="2" id="KW-1133">Transmembrane helix</keyword>
<protein>
    <recommendedName>
        <fullName evidence="5">Major facilitator superfamily (MFS) profile domain-containing protein</fullName>
    </recommendedName>
</protein>
<dbReference type="Proteomes" id="UP000266841">
    <property type="component" value="Unassembled WGS sequence"/>
</dbReference>
<accession>K0RAJ9</accession>
<dbReference type="InterPro" id="IPR011701">
    <property type="entry name" value="MFS"/>
</dbReference>
<dbReference type="EMBL" id="AGNL01043198">
    <property type="protein sequence ID" value="EJK50678.1"/>
    <property type="molecule type" value="Genomic_DNA"/>
</dbReference>
<dbReference type="eggNOG" id="ENOG502QT94">
    <property type="taxonomic scope" value="Eukaryota"/>
</dbReference>
<proteinExistence type="predicted"/>
<reference evidence="3 4" key="1">
    <citation type="journal article" date="2012" name="Genome Biol.">
        <title>Genome and low-iron response of an oceanic diatom adapted to chronic iron limitation.</title>
        <authorList>
            <person name="Lommer M."/>
            <person name="Specht M."/>
            <person name="Roy A.S."/>
            <person name="Kraemer L."/>
            <person name="Andreson R."/>
            <person name="Gutowska M.A."/>
            <person name="Wolf J."/>
            <person name="Bergner S.V."/>
            <person name="Schilhabel M.B."/>
            <person name="Klostermeier U.C."/>
            <person name="Beiko R.G."/>
            <person name="Rosenstiel P."/>
            <person name="Hippler M."/>
            <person name="Laroche J."/>
        </authorList>
    </citation>
    <scope>NUCLEOTIDE SEQUENCE [LARGE SCALE GENOMIC DNA]</scope>
    <source>
        <strain evidence="3 4">CCMP1005</strain>
    </source>
</reference>
<feature type="compositionally biased region" description="Basic and acidic residues" evidence="1">
    <location>
        <begin position="248"/>
        <end position="257"/>
    </location>
</feature>
<comment type="caution">
    <text evidence="3">The sequence shown here is derived from an EMBL/GenBank/DDBJ whole genome shotgun (WGS) entry which is preliminary data.</text>
</comment>
<dbReference type="InterPro" id="IPR036259">
    <property type="entry name" value="MFS_trans_sf"/>
</dbReference>
<name>K0RAJ9_THAOC</name>
<dbReference type="GO" id="GO:0005635">
    <property type="term" value="C:nuclear envelope"/>
    <property type="evidence" value="ECO:0007669"/>
    <property type="project" value="TreeGrafter"/>
</dbReference>
<feature type="transmembrane region" description="Helical" evidence="2">
    <location>
        <begin position="84"/>
        <end position="108"/>
    </location>
</feature>
<feature type="region of interest" description="Disordered" evidence="1">
    <location>
        <begin position="297"/>
        <end position="318"/>
    </location>
</feature>
<feature type="compositionally biased region" description="Basic and acidic residues" evidence="1">
    <location>
        <begin position="385"/>
        <end position="400"/>
    </location>
</feature>
<dbReference type="SUPFAM" id="SSF103473">
    <property type="entry name" value="MFS general substrate transporter"/>
    <property type="match status" value="1"/>
</dbReference>
<dbReference type="AlphaFoldDB" id="K0RAJ9"/>
<keyword evidence="4" id="KW-1185">Reference proteome</keyword>
<evidence type="ECO:0000256" key="2">
    <source>
        <dbReference type="SAM" id="Phobius"/>
    </source>
</evidence>
<evidence type="ECO:0000313" key="3">
    <source>
        <dbReference type="EMBL" id="EJK50678.1"/>
    </source>
</evidence>
<feature type="region of interest" description="Disordered" evidence="1">
    <location>
        <begin position="385"/>
        <end position="409"/>
    </location>
</feature>
<feature type="transmembrane region" description="Helical" evidence="2">
    <location>
        <begin position="169"/>
        <end position="189"/>
    </location>
</feature>